<dbReference type="SMART" id="SM00382">
    <property type="entry name" value="AAA"/>
    <property type="match status" value="2"/>
</dbReference>
<evidence type="ECO:0000256" key="4">
    <source>
        <dbReference type="ARBA" id="ARBA00049360"/>
    </source>
</evidence>
<gene>
    <name evidence="8" type="ordered locus">Spico_0688</name>
</gene>
<dbReference type="Gene3D" id="3.40.50.300">
    <property type="entry name" value="P-loop containing nucleotide triphosphate hydrolases"/>
    <property type="match status" value="2"/>
</dbReference>
<sequence length="649" mass="73227">MGSLNIQNLSVAFGDRDLLHDIGFTLSSSSRAALAGANGSGKSTLMKAIAGLITPDSLSRDMTKGMRIAYLPQSDIVLGELSVREEASKGFERFRPLLGEKKSIEEQLGSMVDDVTSRPLLVRLHDIEDILQTQGYHQRDALVTRILQGLGFSLEDFDRPCAEFSGGWQMRVSLARLLVSTPDIMLLDEPTNYLDIEAAMWLRNYLKSFPGGVMIVSHDQYFLDETVTEVYELFNGNLTRYSGNYTAYLTQREMELQTLEKAWKQQQAEISRTEQFIEKFRYKATKSKQVQSRIKQLEKIEPIEIPGHLRKLSFSFPPAPHSGNDVVIIEHLEKHYGSQQIFSDLSFVVRKGERLGVTGRNGMGKSTLLRLLAGRDADYGGMIRLGSGVSTGYFAQDTADMLDPANTVLQEVESTASLSDIPRLRNLLGSFLFSNDDIDKKVTVLSGGERSRLALLKILLHPANLLILDEPTNHLDINAKEMLLDALKAYDGTIVFVSHDRHFIEKTATRILYLSHETPEFFEGDYSYFAWKLEQKEAIPAPSMSIGTVQSSYGEKPKDGALHWKDENRRRNRIKILKTKAEDILLEIASCEKKIARLNSEMSQEDTYTVPEKLTALFSDRQKEERRHAALTEEWLETTAAMEELEHES</sequence>
<dbReference type="InterPro" id="IPR003439">
    <property type="entry name" value="ABC_transporter-like_ATP-bd"/>
</dbReference>
<dbReference type="PANTHER" id="PTHR42855:SF2">
    <property type="entry name" value="DRUG RESISTANCE ABC TRANSPORTER,ATP-BINDING PROTEIN"/>
    <property type="match status" value="1"/>
</dbReference>
<dbReference type="InterPro" id="IPR003593">
    <property type="entry name" value="AAA+_ATPase"/>
</dbReference>
<keyword evidence="6" id="KW-0175">Coiled coil</keyword>
<dbReference type="Pfam" id="PF12848">
    <property type="entry name" value="ABC_tran_Xtn"/>
    <property type="match status" value="1"/>
</dbReference>
<reference evidence="9" key="1">
    <citation type="submission" date="2011-04" db="EMBL/GenBank/DDBJ databases">
        <title>The complete genome of Spirochaeta coccoides DSM 17374.</title>
        <authorList>
            <person name="Lucas S."/>
            <person name="Copeland A."/>
            <person name="Lapidus A."/>
            <person name="Bruce D."/>
            <person name="Goodwin L."/>
            <person name="Pitluck S."/>
            <person name="Peters L."/>
            <person name="Kyrpides N."/>
            <person name="Mavromatis K."/>
            <person name="Pagani I."/>
            <person name="Ivanova N."/>
            <person name="Ovchinnikova G."/>
            <person name="Lu M."/>
            <person name="Detter J.C."/>
            <person name="Tapia R."/>
            <person name="Han C."/>
            <person name="Land M."/>
            <person name="Hauser L."/>
            <person name="Markowitz V."/>
            <person name="Cheng J.-F."/>
            <person name="Hugenholtz P."/>
            <person name="Woyke T."/>
            <person name="Wu D."/>
            <person name="Spring S."/>
            <person name="Schroeder M."/>
            <person name="Brambilla E."/>
            <person name="Klenk H.-P."/>
            <person name="Eisen J.A."/>
        </authorList>
    </citation>
    <scope>NUCLEOTIDE SEQUENCE [LARGE SCALE GENOMIC DNA]</scope>
    <source>
        <strain evidence="9">ATCC BAA-1237 / DSM 17374 / SPN1</strain>
    </source>
</reference>
<keyword evidence="3" id="KW-0067">ATP-binding</keyword>
<dbReference type="GO" id="GO:0003676">
    <property type="term" value="F:nucleic acid binding"/>
    <property type="evidence" value="ECO:0007669"/>
    <property type="project" value="UniProtKB-ARBA"/>
</dbReference>
<dbReference type="InterPro" id="IPR017871">
    <property type="entry name" value="ABC_transporter-like_CS"/>
</dbReference>
<dbReference type="NCBIfam" id="NF000355">
    <property type="entry name" value="ribo_prot_ABC_F"/>
    <property type="match status" value="1"/>
</dbReference>
<dbReference type="eggNOG" id="COG0488">
    <property type="taxonomic scope" value="Bacteria"/>
</dbReference>
<dbReference type="PROSITE" id="PS50893">
    <property type="entry name" value="ABC_TRANSPORTER_2"/>
    <property type="match status" value="2"/>
</dbReference>
<dbReference type="KEGG" id="scc:Spico_0688"/>
<keyword evidence="1" id="KW-0677">Repeat</keyword>
<dbReference type="STRING" id="760011.Spico_0688"/>
<dbReference type="FunFam" id="3.40.50.300:FF:000011">
    <property type="entry name" value="Putative ABC transporter ATP-binding component"/>
    <property type="match status" value="1"/>
</dbReference>
<dbReference type="InterPro" id="IPR027417">
    <property type="entry name" value="P-loop_NTPase"/>
</dbReference>
<dbReference type="RefSeq" id="WP_013739310.1">
    <property type="nucleotide sequence ID" value="NC_015436.1"/>
</dbReference>
<feature type="coiled-coil region" evidence="6">
    <location>
        <begin position="574"/>
        <end position="601"/>
    </location>
</feature>
<name>F4GLE4_PARC1</name>
<keyword evidence="9" id="KW-1185">Reference proteome</keyword>
<keyword evidence="2" id="KW-0547">Nucleotide-binding</keyword>
<evidence type="ECO:0000313" key="8">
    <source>
        <dbReference type="EMBL" id="AEC01914.1"/>
    </source>
</evidence>
<dbReference type="OrthoDB" id="9760950at2"/>
<dbReference type="GO" id="GO:0016887">
    <property type="term" value="F:ATP hydrolysis activity"/>
    <property type="evidence" value="ECO:0007669"/>
    <property type="project" value="InterPro"/>
</dbReference>
<dbReference type="PANTHER" id="PTHR42855">
    <property type="entry name" value="ABC TRANSPORTER ATP-BINDING SUBUNIT"/>
    <property type="match status" value="1"/>
</dbReference>
<accession>F4GLE4</accession>
<dbReference type="Proteomes" id="UP000007939">
    <property type="component" value="Chromosome"/>
</dbReference>
<dbReference type="CDD" id="cd03221">
    <property type="entry name" value="ABCF_EF-3"/>
    <property type="match status" value="2"/>
</dbReference>
<organism evidence="8 9">
    <name type="scientific">Parasphaerochaeta coccoides (strain ATCC BAA-1237 / DSM 17374 / SPN1)</name>
    <name type="common">Sphaerochaeta coccoides</name>
    <dbReference type="NCBI Taxonomy" id="760011"/>
    <lineage>
        <taxon>Bacteria</taxon>
        <taxon>Pseudomonadati</taxon>
        <taxon>Spirochaetota</taxon>
        <taxon>Spirochaetia</taxon>
        <taxon>Spirochaetales</taxon>
        <taxon>Sphaerochaetaceae</taxon>
        <taxon>Parasphaerochaeta</taxon>
    </lineage>
</organism>
<dbReference type="InterPro" id="IPR032781">
    <property type="entry name" value="ABC_tran_Xtn"/>
</dbReference>
<evidence type="ECO:0000256" key="2">
    <source>
        <dbReference type="ARBA" id="ARBA00022741"/>
    </source>
</evidence>
<dbReference type="InterPro" id="IPR051309">
    <property type="entry name" value="ABCF_ATPase"/>
</dbReference>
<dbReference type="PROSITE" id="PS00211">
    <property type="entry name" value="ABC_TRANSPORTER_1"/>
    <property type="match status" value="2"/>
</dbReference>
<evidence type="ECO:0000259" key="7">
    <source>
        <dbReference type="PROSITE" id="PS50893"/>
    </source>
</evidence>
<evidence type="ECO:0000313" key="9">
    <source>
        <dbReference type="Proteomes" id="UP000007939"/>
    </source>
</evidence>
<feature type="domain" description="ABC transporter" evidence="7">
    <location>
        <begin position="4"/>
        <end position="260"/>
    </location>
</feature>
<dbReference type="AlphaFoldDB" id="F4GLE4"/>
<protein>
    <submittedName>
        <fullName evidence="8">ABC transporter related protein</fullName>
    </submittedName>
</protein>
<comment type="similarity">
    <text evidence="5">Belongs to the ABC transporter superfamily. ABCF family. Uup subfamily.</text>
</comment>
<dbReference type="FunFam" id="3.40.50.300:FF:000309">
    <property type="entry name" value="ABC transporter ATP-binding protein"/>
    <property type="match status" value="1"/>
</dbReference>
<evidence type="ECO:0000256" key="6">
    <source>
        <dbReference type="SAM" id="Coils"/>
    </source>
</evidence>
<evidence type="ECO:0000256" key="5">
    <source>
        <dbReference type="ARBA" id="ARBA00061478"/>
    </source>
</evidence>
<comment type="catalytic activity">
    <reaction evidence="4">
        <text>ATP + H2O = ADP + phosphate + H(+)</text>
        <dbReference type="Rhea" id="RHEA:13065"/>
        <dbReference type="ChEBI" id="CHEBI:15377"/>
        <dbReference type="ChEBI" id="CHEBI:15378"/>
        <dbReference type="ChEBI" id="CHEBI:30616"/>
        <dbReference type="ChEBI" id="CHEBI:43474"/>
        <dbReference type="ChEBI" id="CHEBI:456216"/>
    </reaction>
</comment>
<feature type="domain" description="ABC transporter" evidence="7">
    <location>
        <begin position="327"/>
        <end position="541"/>
    </location>
</feature>
<reference evidence="8 9" key="2">
    <citation type="journal article" date="2012" name="Stand. Genomic Sci.">
        <title>Complete genome sequence of the termite hindgut bacterium Spirochaeta coccoides type strain (SPN1(T)), reclassification in the genus Sphaerochaeta as Sphaerochaeta coccoides comb. nov. and emendations of the family Spirochaetaceae and the genus Sphaerochaeta.</title>
        <authorList>
            <person name="Abt B."/>
            <person name="Han C."/>
            <person name="Scheuner C."/>
            <person name="Lu M."/>
            <person name="Lapidus A."/>
            <person name="Nolan M."/>
            <person name="Lucas S."/>
            <person name="Hammon N."/>
            <person name="Deshpande S."/>
            <person name="Cheng J.F."/>
            <person name="Tapia R."/>
            <person name="Goodwin L.A."/>
            <person name="Pitluck S."/>
            <person name="Liolios K."/>
            <person name="Pagani I."/>
            <person name="Ivanova N."/>
            <person name="Mavromatis K."/>
            <person name="Mikhailova N."/>
            <person name="Huntemann M."/>
            <person name="Pati A."/>
            <person name="Chen A."/>
            <person name="Palaniappan K."/>
            <person name="Land M."/>
            <person name="Hauser L."/>
            <person name="Brambilla E.M."/>
            <person name="Rohde M."/>
            <person name="Spring S."/>
            <person name="Gronow S."/>
            <person name="Goker M."/>
            <person name="Woyke T."/>
            <person name="Bristow J."/>
            <person name="Eisen J.A."/>
            <person name="Markowitz V."/>
            <person name="Hugenholtz P."/>
            <person name="Kyrpides N.C."/>
            <person name="Klenk H.P."/>
            <person name="Detter J.C."/>
        </authorList>
    </citation>
    <scope>NUCLEOTIDE SEQUENCE [LARGE SCALE GENOMIC DNA]</scope>
    <source>
        <strain evidence="9">ATCC BAA-1237 / DSM 17374 / SPN1</strain>
    </source>
</reference>
<dbReference type="GO" id="GO:0005524">
    <property type="term" value="F:ATP binding"/>
    <property type="evidence" value="ECO:0007669"/>
    <property type="project" value="UniProtKB-KW"/>
</dbReference>
<dbReference type="Pfam" id="PF00005">
    <property type="entry name" value="ABC_tran"/>
    <property type="match status" value="2"/>
</dbReference>
<dbReference type="SUPFAM" id="SSF52540">
    <property type="entry name" value="P-loop containing nucleoside triphosphate hydrolases"/>
    <property type="match status" value="2"/>
</dbReference>
<dbReference type="HOGENOM" id="CLU_000604_36_0_12"/>
<dbReference type="EMBL" id="CP002659">
    <property type="protein sequence ID" value="AEC01914.1"/>
    <property type="molecule type" value="Genomic_DNA"/>
</dbReference>
<evidence type="ECO:0000256" key="3">
    <source>
        <dbReference type="ARBA" id="ARBA00022840"/>
    </source>
</evidence>
<proteinExistence type="inferred from homology"/>
<evidence type="ECO:0000256" key="1">
    <source>
        <dbReference type="ARBA" id="ARBA00022737"/>
    </source>
</evidence>